<dbReference type="PANTHER" id="PTHR24198:SF169">
    <property type="entry name" value="NON-SPECIFIC SERINE_THREONINE PROTEIN KINASE"/>
    <property type="match status" value="1"/>
</dbReference>
<dbReference type="PROSITE" id="PS50297">
    <property type="entry name" value="ANK_REP_REGION"/>
    <property type="match status" value="2"/>
</dbReference>
<evidence type="ECO:0000256" key="9">
    <source>
        <dbReference type="ARBA" id="ARBA00022840"/>
    </source>
</evidence>
<dbReference type="Pfam" id="PF13637">
    <property type="entry name" value="Ank_4"/>
    <property type="match status" value="1"/>
</dbReference>
<comment type="cofactor">
    <cofactor evidence="1">
        <name>Mg(2+)</name>
        <dbReference type="ChEBI" id="CHEBI:18420"/>
    </cofactor>
</comment>
<dbReference type="Gene3D" id="1.10.510.10">
    <property type="entry name" value="Transferase(Phosphotransferase) domain 1"/>
    <property type="match status" value="1"/>
</dbReference>
<dbReference type="InterPro" id="IPR036388">
    <property type="entry name" value="WH-like_DNA-bd_sf"/>
</dbReference>
<dbReference type="GO" id="GO:0016301">
    <property type="term" value="F:kinase activity"/>
    <property type="evidence" value="ECO:0007669"/>
    <property type="project" value="UniProtKB-KW"/>
</dbReference>
<dbReference type="SUPFAM" id="SSF48403">
    <property type="entry name" value="Ankyrin repeat"/>
    <property type="match status" value="2"/>
</dbReference>
<dbReference type="SMART" id="SM00220">
    <property type="entry name" value="S_TKc"/>
    <property type="match status" value="1"/>
</dbReference>
<dbReference type="InterPro" id="IPR032675">
    <property type="entry name" value="LRR_dom_sf"/>
</dbReference>
<comment type="catalytic activity">
    <reaction evidence="12">
        <text>L-seryl-[protein] + ATP = O-phospho-L-seryl-[protein] + ADP + H(+)</text>
        <dbReference type="Rhea" id="RHEA:17989"/>
        <dbReference type="Rhea" id="RHEA-COMP:9863"/>
        <dbReference type="Rhea" id="RHEA-COMP:11604"/>
        <dbReference type="ChEBI" id="CHEBI:15378"/>
        <dbReference type="ChEBI" id="CHEBI:29999"/>
        <dbReference type="ChEBI" id="CHEBI:30616"/>
        <dbReference type="ChEBI" id="CHEBI:83421"/>
        <dbReference type="ChEBI" id="CHEBI:456216"/>
        <dbReference type="EC" id="2.7.11.1"/>
    </reaction>
</comment>
<comment type="catalytic activity">
    <reaction evidence="11">
        <text>L-threonyl-[protein] + ATP = O-phospho-L-threonyl-[protein] + ADP + H(+)</text>
        <dbReference type="Rhea" id="RHEA:46608"/>
        <dbReference type="Rhea" id="RHEA-COMP:11060"/>
        <dbReference type="Rhea" id="RHEA-COMP:11605"/>
        <dbReference type="ChEBI" id="CHEBI:15378"/>
        <dbReference type="ChEBI" id="CHEBI:30013"/>
        <dbReference type="ChEBI" id="CHEBI:30616"/>
        <dbReference type="ChEBI" id="CHEBI:61977"/>
        <dbReference type="ChEBI" id="CHEBI:456216"/>
        <dbReference type="EC" id="2.7.11.1"/>
    </reaction>
</comment>
<name>A0ABM4BID8_HYDVU</name>
<dbReference type="Gene3D" id="3.80.10.10">
    <property type="entry name" value="Ribonuclease Inhibitor"/>
    <property type="match status" value="3"/>
</dbReference>
<feature type="domain" description="Protein kinase" evidence="14">
    <location>
        <begin position="1644"/>
        <end position="1927"/>
    </location>
</feature>
<dbReference type="RefSeq" id="XP_065648789.1">
    <property type="nucleotide sequence ID" value="XM_065792717.1"/>
</dbReference>
<dbReference type="SMART" id="SM00369">
    <property type="entry name" value="LRR_TYP"/>
    <property type="match status" value="7"/>
</dbReference>
<dbReference type="SMART" id="SM00364">
    <property type="entry name" value="LRR_BAC"/>
    <property type="match status" value="5"/>
</dbReference>
<evidence type="ECO:0000256" key="5">
    <source>
        <dbReference type="ARBA" id="ARBA00022679"/>
    </source>
</evidence>
<evidence type="ECO:0000259" key="14">
    <source>
        <dbReference type="PROSITE" id="PS50011"/>
    </source>
</evidence>
<dbReference type="InterPro" id="IPR008271">
    <property type="entry name" value="Ser/Thr_kinase_AS"/>
</dbReference>
<evidence type="ECO:0000256" key="3">
    <source>
        <dbReference type="ARBA" id="ARBA00022527"/>
    </source>
</evidence>
<proteinExistence type="predicted"/>
<dbReference type="PROSITE" id="PS00108">
    <property type="entry name" value="PROTEIN_KINASE_ST"/>
    <property type="match status" value="1"/>
</dbReference>
<dbReference type="PROSITE" id="PS50088">
    <property type="entry name" value="ANK_REPEAT"/>
    <property type="match status" value="3"/>
</dbReference>
<evidence type="ECO:0000256" key="8">
    <source>
        <dbReference type="ARBA" id="ARBA00022777"/>
    </source>
</evidence>
<keyword evidence="10 13" id="KW-0040">ANK repeat</keyword>
<evidence type="ECO:0000256" key="7">
    <source>
        <dbReference type="ARBA" id="ARBA00022741"/>
    </source>
</evidence>
<dbReference type="InterPro" id="IPR001611">
    <property type="entry name" value="Leu-rich_rpt"/>
</dbReference>
<dbReference type="PRINTS" id="PR01415">
    <property type="entry name" value="ANKYRIN"/>
</dbReference>
<evidence type="ECO:0000256" key="11">
    <source>
        <dbReference type="ARBA" id="ARBA00047899"/>
    </source>
</evidence>
<dbReference type="SUPFAM" id="SSF56112">
    <property type="entry name" value="Protein kinase-like (PK-like)"/>
    <property type="match status" value="1"/>
</dbReference>
<dbReference type="Pfam" id="PF16095">
    <property type="entry name" value="COR-A"/>
    <property type="match status" value="1"/>
</dbReference>
<keyword evidence="9" id="KW-0067">ATP-binding</keyword>
<dbReference type="GeneID" id="100214462"/>
<dbReference type="Gene3D" id="3.40.50.300">
    <property type="entry name" value="P-loop containing nucleotide triphosphate hydrolases"/>
    <property type="match status" value="1"/>
</dbReference>
<dbReference type="PROSITE" id="PS51424">
    <property type="entry name" value="ROC"/>
    <property type="match status" value="1"/>
</dbReference>
<dbReference type="Gene3D" id="1.10.10.10">
    <property type="entry name" value="Winged helix-like DNA-binding domain superfamily/Winged helix DNA-binding domain"/>
    <property type="match status" value="1"/>
</dbReference>
<dbReference type="EC" id="2.7.11.1" evidence="2"/>
<dbReference type="InterPro" id="IPR011009">
    <property type="entry name" value="Kinase-like_dom_sf"/>
</dbReference>
<dbReference type="SMART" id="SM00248">
    <property type="entry name" value="ANK"/>
    <property type="match status" value="9"/>
</dbReference>
<dbReference type="InterPro" id="IPR032171">
    <property type="entry name" value="COR-A"/>
</dbReference>
<keyword evidence="7" id="KW-0547">Nucleotide-binding</keyword>
<keyword evidence="5" id="KW-0808">Transferase</keyword>
<evidence type="ECO:0000256" key="12">
    <source>
        <dbReference type="ARBA" id="ARBA00048679"/>
    </source>
</evidence>
<feature type="domain" description="Roc" evidence="15">
    <location>
        <begin position="927"/>
        <end position="1140"/>
    </location>
</feature>
<evidence type="ECO:0000256" key="2">
    <source>
        <dbReference type="ARBA" id="ARBA00012513"/>
    </source>
</evidence>
<reference evidence="17" key="1">
    <citation type="submission" date="2025-08" db="UniProtKB">
        <authorList>
            <consortium name="RefSeq"/>
        </authorList>
    </citation>
    <scope>IDENTIFICATION</scope>
</reference>
<dbReference type="Pfam" id="PF08477">
    <property type="entry name" value="Roc"/>
    <property type="match status" value="1"/>
</dbReference>
<evidence type="ECO:0000259" key="15">
    <source>
        <dbReference type="PROSITE" id="PS51424"/>
    </source>
</evidence>
<organism evidence="16 17">
    <name type="scientific">Hydra vulgaris</name>
    <name type="common">Hydra</name>
    <name type="synonym">Hydra attenuata</name>
    <dbReference type="NCBI Taxonomy" id="6087"/>
    <lineage>
        <taxon>Eukaryota</taxon>
        <taxon>Metazoa</taxon>
        <taxon>Cnidaria</taxon>
        <taxon>Hydrozoa</taxon>
        <taxon>Hydroidolina</taxon>
        <taxon>Anthoathecata</taxon>
        <taxon>Aplanulata</taxon>
        <taxon>Hydridae</taxon>
        <taxon>Hydra</taxon>
    </lineage>
</organism>
<dbReference type="Proteomes" id="UP001652625">
    <property type="component" value="Chromosome 03"/>
</dbReference>
<keyword evidence="6" id="KW-0677">Repeat</keyword>
<evidence type="ECO:0000256" key="1">
    <source>
        <dbReference type="ARBA" id="ARBA00001946"/>
    </source>
</evidence>
<dbReference type="InterPro" id="IPR036770">
    <property type="entry name" value="Ankyrin_rpt-contain_sf"/>
</dbReference>
<dbReference type="InterPro" id="IPR000719">
    <property type="entry name" value="Prot_kinase_dom"/>
</dbReference>
<evidence type="ECO:0000256" key="6">
    <source>
        <dbReference type="ARBA" id="ARBA00022737"/>
    </source>
</evidence>
<dbReference type="PROSITE" id="PS51450">
    <property type="entry name" value="LRR"/>
    <property type="match status" value="4"/>
</dbReference>
<feature type="repeat" description="ANK" evidence="13">
    <location>
        <begin position="304"/>
        <end position="325"/>
    </location>
</feature>
<evidence type="ECO:0000256" key="4">
    <source>
        <dbReference type="ARBA" id="ARBA00022614"/>
    </source>
</evidence>
<dbReference type="InterPro" id="IPR003591">
    <property type="entry name" value="Leu-rich_rpt_typical-subtyp"/>
</dbReference>
<keyword evidence="8 17" id="KW-0418">Kinase</keyword>
<dbReference type="InterPro" id="IPR036322">
    <property type="entry name" value="WD40_repeat_dom_sf"/>
</dbReference>
<dbReference type="InterPro" id="IPR027417">
    <property type="entry name" value="P-loop_NTPase"/>
</dbReference>
<dbReference type="InterPro" id="IPR020859">
    <property type="entry name" value="ROC"/>
</dbReference>
<keyword evidence="4" id="KW-0433">Leucine-rich repeat</keyword>
<keyword evidence="16" id="KW-1185">Reference proteome</keyword>
<dbReference type="InterPro" id="IPR002110">
    <property type="entry name" value="Ankyrin_rpt"/>
</dbReference>
<evidence type="ECO:0000313" key="16">
    <source>
        <dbReference type="Proteomes" id="UP001652625"/>
    </source>
</evidence>
<keyword evidence="3" id="KW-0723">Serine/threonine-protein kinase</keyword>
<dbReference type="PROSITE" id="PS50011">
    <property type="entry name" value="PROTEIN_KINASE_DOM"/>
    <property type="match status" value="1"/>
</dbReference>
<sequence>MERNLGFINSFDGEDLHIFAETNQVDVLERALSDGTYGNINSTDKDNRTILHTAAKHGSVDCVKMLLKKGSNPNACSLIGDQCSTPLHHAVTNGNPKCIAALLEYEINFYLKNSSGKTALELAEASCTREGRYCANLIKEAIVQKEMAVEEKKSEVLYDLVSAGDFINAKHILETMKDPYSFINKYYRGYNTLLYCASINGYKDIVQLLIDYKANGQPNAESGLTPLYAACYHGYYDVAVLLSKAFPKQLAMPNYCDLTLPLHACVMNNQEHILEYLLTLRKPAILNEFKARQYYVDINKPMGSGLTCLHLAVMYGHLNIIQMLLTCKPFKKESEEESFPGCLVIDKVCDTKTAFHLSLVVENKNSLKCAEMLIQNGADVNKMFDDDNVSYTPLQYVCKNEKVEFIRLLKKYNVGDINGEALSEAIARNKEETIIELLKDGVFMNEEDLNLADNECNRHFSPVTVSWKNRHIKILNEKWVLNSVLSISSHKGFIKTNIIQVITHINLSQNCLELVPVIIFQLPSLKKLNLSHNKLSKLPILSDDEKKNCIDDGETLSMSWNCPRLEELELQHNLLKTLPKNVFEIPALQAINCGNNRISFLPFDMWTAKSLKILVLDNNCLTDLPIFDESAISRLEFQKKSFSESQNEKENRKKEEKDIDVRSKKNAFATSKEFLFKKRPTWEEEFDDSDEDESAFYKKIGLDKLDLSNNKFTEIPLGLACLAPNLTKLSLNHNKIAVVNCVYIFPEHLSNLQLVGNSMKIFNLAEPKNLGCYAFAKRKISKRLSFPNESYFCQHRKHRQLNELCFLDLSKNALDNINFFVSNTSSKTPHTPSNVDILCRNLKTLDISNNKLASFPNGIEKLNKLNWLVAYQNQITTLPSELGLCSEIYALQIDSILLKQLPKHIIENYEKKKIKPLIRHLKSLHDNALPFPNIKLMFVGNYGKGKTTLLSSLRKKGNGNYQNPDYKFHFFDRITEKDMHNKGGLKKSNLSTVGVDICDWKYGKKPIKFSTWDFGGQSEYYATHQCFLSQRAIYLLICCLTDESFGVQHLESWLLNIQARAPNATVIIVGTHADQVDKSWHESFKEKIQKKFMFIKNGEIKVDPQDIGLPRVIDVIEVSCTSGYNIQELRNRIYDAAINNKEQGSEECNILDQHIPASYIAVEKAVSAIALEMKDVMPVLNTKDFRSKVYEQLHIQKAELKNGVEELNQAVQFLHDYGTLLHFDDPNLNDLYFINPQWFCDLLAHIVTIKSVNPWIKNGLIKISDLKGQIFRGDHQFPSSMVPKYVELLNKFDIAIKIQDEYLLVPSELPDKQKECIIIAENQSSLLKNPMNLRASLPQVVFRRQYLLTYIPSGLWARLLTRMIADSRIRKIVASCCDIHCSNDMNTNQAQYENEILMKVAQPEWVCWKTGIELSCFGIKLLRVSQLEPEVPFYGLHSTLACVFVKNTIIDSSKRVVIEITAPGITLIIDKFVLNQHHQSKLQDELTIGFCVKSVHCNSQLNACKLFVLTIEHIDTLLAEWYPQLDNFVDPHGINAVKRVSFCSKCIESVLQISNNALEYFPSSTFSTDFFGDLSEKEISQLKFIHASKKDCIVAFELEQGSKYLNESKDLVCPIHNVIDIKTTFPDLVFLDVDPDYVFNDGMVNRGEFIASGAFGSVYEAEIKRGNSFVSSAMKIPEKLAAGDMSSYAAYKNIRQEVSIILSLHHEHIVRFLGVSSKPFALFLELAPKGALKKCLLDFSSAGKRLTAHTVTESLKQISSALKFLHSQGIIYRDLKCDNTLVRKFPDPSNESSISQVHLLLTDYGVSRSVFIGGSKGNQGTPGYIAPEISKYTGKEIYSEKVDCFSFGSFIYELISLHQPYDHVSNVHIVKQNIEDGKRPKLTKTESKYPALILSLLYGCWSHNPEDRPSASEINSLTSLNEFQSLLDILELGKHFHLQCIATSSQCINNHDVTSSRSQVGSCIWFCGSLNNRSEGVVTVFTYNDFKYKHELNLQLKEKVLVACPVGGSMWLGTNEGSIKVYCAASLKLIAVGILYENESILCMEHFPMFDCVIVTCSNGTVHCFSDNLDLYCDEKYENDLPSSVHPWTKIIKLFSVKSFFFKHPIYSMAIVPTTCSSDEFEIWCGQKKGKITILNASTMASLQVISIKKKDSEIKLHSTVTFLETAQSYDLFTKKQDCHIWIATFCGTQVEKWNVNTRQVENIFYTSQHVVSLTLNCSETSEKSKTTRICDAYIQSLVIVENNMYVGTSSGSFYICDAQTMVPHTWLKCYKESISFITPFRMKTGANGEKEEKLVLTCGQNYLDQWWRKTDHINFTSSAEMTVLIWDAKKL</sequence>
<evidence type="ECO:0000313" key="17">
    <source>
        <dbReference type="RefSeq" id="XP_065648789.1"/>
    </source>
</evidence>
<dbReference type="Gene3D" id="1.25.40.20">
    <property type="entry name" value="Ankyrin repeat-containing domain"/>
    <property type="match status" value="3"/>
</dbReference>
<dbReference type="SUPFAM" id="SSF52540">
    <property type="entry name" value="P-loop containing nucleoside triphosphate hydrolases"/>
    <property type="match status" value="1"/>
</dbReference>
<dbReference type="Pfam" id="PF12796">
    <property type="entry name" value="Ank_2"/>
    <property type="match status" value="3"/>
</dbReference>
<dbReference type="SUPFAM" id="SSF52058">
    <property type="entry name" value="L domain-like"/>
    <property type="match status" value="1"/>
</dbReference>
<gene>
    <name evidence="17" type="primary">LOC100214462</name>
</gene>
<evidence type="ECO:0000256" key="13">
    <source>
        <dbReference type="PROSITE-ProRule" id="PRU00023"/>
    </source>
</evidence>
<dbReference type="PANTHER" id="PTHR24198">
    <property type="entry name" value="ANKYRIN REPEAT AND PROTEIN KINASE DOMAIN-CONTAINING PROTEIN"/>
    <property type="match status" value="1"/>
</dbReference>
<dbReference type="Gene3D" id="3.30.70.1390">
    <property type="entry name" value="ROC domain from the Parkinson's disease-associated leucine-rich repeat kinase 2"/>
    <property type="match status" value="1"/>
</dbReference>
<accession>A0ABM4BID8</accession>
<evidence type="ECO:0000256" key="10">
    <source>
        <dbReference type="ARBA" id="ARBA00023043"/>
    </source>
</evidence>
<feature type="repeat" description="ANK" evidence="13">
    <location>
        <begin position="46"/>
        <end position="78"/>
    </location>
</feature>
<protein>
    <recommendedName>
        <fullName evidence="2">non-specific serine/threonine protein kinase</fullName>
        <ecNumber evidence="2">2.7.11.1</ecNumber>
    </recommendedName>
</protein>
<dbReference type="PRINTS" id="PR00449">
    <property type="entry name" value="RASTRNSFRMNG"/>
</dbReference>
<dbReference type="Pfam" id="PF00069">
    <property type="entry name" value="Pkinase"/>
    <property type="match status" value="1"/>
</dbReference>
<dbReference type="SUPFAM" id="SSF50978">
    <property type="entry name" value="WD40 repeat-like"/>
    <property type="match status" value="1"/>
</dbReference>
<feature type="repeat" description="ANK" evidence="13">
    <location>
        <begin position="82"/>
        <end position="114"/>
    </location>
</feature>